<comment type="caution">
    <text evidence="3">The sequence shown here is derived from an EMBL/GenBank/DDBJ whole genome shotgun (WGS) entry which is preliminary data.</text>
</comment>
<dbReference type="Gene3D" id="3.30.420.10">
    <property type="entry name" value="Ribonuclease H-like superfamily/Ribonuclease H"/>
    <property type="match status" value="1"/>
</dbReference>
<dbReference type="Proteomes" id="UP001642484">
    <property type="component" value="Unassembled WGS sequence"/>
</dbReference>
<feature type="region of interest" description="Disordered" evidence="1">
    <location>
        <begin position="193"/>
        <end position="212"/>
    </location>
</feature>
<dbReference type="InterPro" id="IPR001584">
    <property type="entry name" value="Integrase_cat-core"/>
</dbReference>
<keyword evidence="4" id="KW-1185">Reference proteome</keyword>
<dbReference type="EMBL" id="CAXAMN010001471">
    <property type="protein sequence ID" value="CAK8994648.1"/>
    <property type="molecule type" value="Genomic_DNA"/>
</dbReference>
<dbReference type="InterPro" id="IPR036397">
    <property type="entry name" value="RNaseH_sf"/>
</dbReference>
<gene>
    <name evidence="3" type="ORF">CCMP2556_LOCUS3729</name>
</gene>
<organism evidence="3 4">
    <name type="scientific">Durusdinium trenchii</name>
    <dbReference type="NCBI Taxonomy" id="1381693"/>
    <lineage>
        <taxon>Eukaryota</taxon>
        <taxon>Sar</taxon>
        <taxon>Alveolata</taxon>
        <taxon>Dinophyceae</taxon>
        <taxon>Suessiales</taxon>
        <taxon>Symbiodiniaceae</taxon>
        <taxon>Durusdinium</taxon>
    </lineage>
</organism>
<dbReference type="Pfam" id="PF07727">
    <property type="entry name" value="RVT_2"/>
    <property type="match status" value="1"/>
</dbReference>
<feature type="compositionally biased region" description="Low complexity" evidence="1">
    <location>
        <begin position="905"/>
        <end position="916"/>
    </location>
</feature>
<feature type="region of interest" description="Disordered" evidence="1">
    <location>
        <begin position="845"/>
        <end position="954"/>
    </location>
</feature>
<name>A0ABP0HWR5_9DINO</name>
<evidence type="ECO:0000313" key="4">
    <source>
        <dbReference type="Proteomes" id="UP001642484"/>
    </source>
</evidence>
<protein>
    <recommendedName>
        <fullName evidence="2">Integrase catalytic domain-containing protein</fullName>
    </recommendedName>
</protein>
<feature type="region of interest" description="Disordered" evidence="1">
    <location>
        <begin position="985"/>
        <end position="1010"/>
    </location>
</feature>
<evidence type="ECO:0000259" key="2">
    <source>
        <dbReference type="PROSITE" id="PS50994"/>
    </source>
</evidence>
<dbReference type="InterPro" id="IPR012337">
    <property type="entry name" value="RNaseH-like_sf"/>
</dbReference>
<evidence type="ECO:0000313" key="3">
    <source>
        <dbReference type="EMBL" id="CAK8994648.1"/>
    </source>
</evidence>
<sequence>IAAVEELDFVASVVPQLTLLEQVRQKRQDSLFASHPLPEETLLVSSPGYAVLDSGCGRTIVGINTLRCFETLWRQRGWAVPPWTEEIHQFKFGNGDIETSTHSVAMPVILASKRGVIKAAIIKGDAPLLLSRSALKALGATLNFEKDCLHVFQQVVPLKTNSAGQYIVHLVGQPADPVFAASFDEVMASVEAPDVEPESNTAPPDSAGTTASVPADEIACEPDPAVKTCLAVHARPRGKCLVMEVFPPPRFAIQAEEAGFRARSYDLKTGFDFRRSRDRKLVEEDLITDPPELLVLCPPCTDESGWVHLNSTKGDRLEYLKRRAQSRSYIRWCCKLFRLQTRNGGRAMFEHPTGSRLWTYPEMQSLCRVFETVKLHMCRYGLRLPSSEHYIRKSARLLVSHSDMQSLGLLCTGDAKHSCHDTVAGHAPGVAKVSEYAGQYPREFVQAVLNTLAKFREKHPEHGASNTCRAHPACLVEVLEDAVHPDAWTEILAAAQSQAKSDQELTPVLIRLHKNLGHPPNHDMVRILKHGDASEQALRLAKEFSCDFCKSQAPPTSPLPTQPNRVSEFNHQVGMDVKHLKGWLPNQKIRAVNLVDTASGFQRMIPFFETETASVLRKLLHEHWIAWAGAPKELVLDPARTNLGEQMMKPAEADGIHVRTIAAGAHWQLGKCESHGGWFNRFVFGRNPHIPHDLLNEPQSVIASTAALTDEGLARAQAMRTAARVALVKMQDDRSLRVALLARPRTSTPFQPGDLVAYWRNQKWAQGNLQQGGQWYGVAVLLGTVGRNLILVHRRNVIRCAPEQVRHATNEEKCLIATPETELLGVKDMITQGNLKSKQYLDLVPQSYPPQEGNDDIAPADPSHAPVAAPESPDVQMQADRPSASVAPPRQVENVSPPEEPPDDSLPLSSSNGNGPAEVEAPSEVEKPDSTAHSSSASSYGPIRRRVTGKDGPMTLWRPAALNQDDFVDVMREVVPQLVEDVIMSRDKRPRSPEAASSEPEAQRPRMEEALSVQEVSSLLDIADTQSWECLMSEYLKKKMSKELRHSNNPPKLQQKIQMGKRTEWETIVSKPHAVRIHYGKAAKKIKTEQPHRFIGSRFVLTRKPLEEGVEVDPNNWDTFTVKGRWCLQGHLDPDLTVKAEKGMLRSPTLSQLGRMSLMQVIASQGWDLQLGDIRGAFLEAGPLEESFRPLFAHQPPGGIPGLPEDAVIEVTGNVYGQNDAPAAWFKEFSSYVKTIGWRQSVLDPCLFVLRDRRSEALIGIMGVHVDDTAVGGSGAQFEESIKQLKHRFPYRKWRMKEGEFCGAWYRQESSKAIHMTMKAFADKIRPINIPKGSPPDRLLDASQIKVLRAVNGSLNWLSSQSRPDLSVQTSLSQQAFPRPTISDYRMANQAIRRAKQHDDLGIVFAPIDPKDLTIVCHSDAAFANRGNHTQAGYILGFTEKKLQESEEALWCPVAWRSFKLSRAVNSTLAAESQAMSVATGTLEWLLLLLSEILDGPLDIRTCRETLKRRRPIVVTDCKSLYDHLHSPSSPTSIEDRRTSIDVVIIRESARSMQAFVRWVPTNRMLADSLTKNDGDPVDLLRACMKRQKYQISPEETVLEYQALEKEQRRLRQAERK</sequence>
<reference evidence="3 4" key="1">
    <citation type="submission" date="2024-02" db="EMBL/GenBank/DDBJ databases">
        <authorList>
            <person name="Chen Y."/>
            <person name="Shah S."/>
            <person name="Dougan E. K."/>
            <person name="Thang M."/>
            <person name="Chan C."/>
        </authorList>
    </citation>
    <scope>NUCLEOTIDE SEQUENCE [LARGE SCALE GENOMIC DNA]</scope>
</reference>
<dbReference type="SUPFAM" id="SSF53098">
    <property type="entry name" value="Ribonuclease H-like"/>
    <property type="match status" value="1"/>
</dbReference>
<proteinExistence type="predicted"/>
<accession>A0ABP0HWR5</accession>
<dbReference type="PROSITE" id="PS50994">
    <property type="entry name" value="INTEGRASE"/>
    <property type="match status" value="1"/>
</dbReference>
<feature type="non-terminal residue" evidence="3">
    <location>
        <position position="1"/>
    </location>
</feature>
<feature type="non-terminal residue" evidence="3">
    <location>
        <position position="1617"/>
    </location>
</feature>
<evidence type="ECO:0000256" key="1">
    <source>
        <dbReference type="SAM" id="MobiDB-lite"/>
    </source>
</evidence>
<dbReference type="InterPro" id="IPR013103">
    <property type="entry name" value="RVT_2"/>
</dbReference>
<feature type="compositionally biased region" description="Polar residues" evidence="1">
    <location>
        <begin position="198"/>
        <end position="212"/>
    </location>
</feature>
<feature type="domain" description="Integrase catalytic" evidence="2">
    <location>
        <begin position="559"/>
        <end position="673"/>
    </location>
</feature>